<dbReference type="Gene3D" id="3.40.50.1400">
    <property type="match status" value="2"/>
</dbReference>
<evidence type="ECO:0000256" key="3">
    <source>
        <dbReference type="ARBA" id="ARBA00023133"/>
    </source>
</evidence>
<dbReference type="CDD" id="cd00419">
    <property type="entry name" value="Ferrochelatase_C"/>
    <property type="match status" value="1"/>
</dbReference>
<keyword evidence="3" id="KW-0350">Heme biosynthesis</keyword>
<accession>A0A5J4KVA2</accession>
<evidence type="ECO:0000256" key="5">
    <source>
        <dbReference type="ARBA" id="ARBA00023244"/>
    </source>
</evidence>
<organism evidence="6">
    <name type="scientific">hot springs metagenome</name>
    <dbReference type="NCBI Taxonomy" id="433727"/>
    <lineage>
        <taxon>unclassified sequences</taxon>
        <taxon>metagenomes</taxon>
        <taxon>ecological metagenomes</taxon>
    </lineage>
</organism>
<comment type="caution">
    <text evidence="6">The sequence shown here is derived from an EMBL/GenBank/DDBJ whole genome shotgun (WGS) entry which is preliminary data.</text>
</comment>
<dbReference type="UniPathway" id="UPA00252"/>
<dbReference type="Pfam" id="PF00762">
    <property type="entry name" value="Ferrochelatase"/>
    <property type="match status" value="1"/>
</dbReference>
<dbReference type="InterPro" id="IPR001015">
    <property type="entry name" value="Ferrochelatase"/>
</dbReference>
<reference evidence="6" key="1">
    <citation type="submission" date="2019-10" db="EMBL/GenBank/DDBJ databases">
        <title>Metagenomic sequencing of thiosulfate-disproportionating enrichment culture.</title>
        <authorList>
            <person name="Umezawa K."/>
            <person name="Kojima H."/>
            <person name="Fukui M."/>
        </authorList>
    </citation>
    <scope>NUCLEOTIDE SEQUENCE</scope>
    <source>
        <strain evidence="6">45J</strain>
    </source>
</reference>
<dbReference type="HAMAP" id="MF_00323">
    <property type="entry name" value="Ferrochelatase"/>
    <property type="match status" value="1"/>
</dbReference>
<dbReference type="EMBL" id="BLAB01000001">
    <property type="protein sequence ID" value="GER93518.1"/>
    <property type="molecule type" value="Genomic_DNA"/>
</dbReference>
<comment type="pathway">
    <text evidence="1">Porphyrin-containing compound metabolism; protoheme biosynthesis.</text>
</comment>
<keyword evidence="5" id="KW-0627">Porphyrin biosynthesis</keyword>
<protein>
    <submittedName>
        <fullName evidence="6">Ferrochelatase</fullName>
    </submittedName>
</protein>
<dbReference type="CDD" id="cd03411">
    <property type="entry name" value="Ferrochelatase_N"/>
    <property type="match status" value="1"/>
</dbReference>
<keyword evidence="2" id="KW-0408">Iron</keyword>
<sequence>MGGPDSLDSVKPFLRNLFSDRDIIKLGPSFLQKPIASLIIRKRLESVRKAYSLIGGKSPLLDITKAQAKALEESLNSSQFAVHGSRLFKVYVGMRYWHPFIEDAVDHAIRDGISRILALSLYPHYSIATTGSSLKKFEDAIKKYHVDYSSVTSWFNHPLYINALVENIQKGLKAFDKKPVVLFSAHSLPQKFIDNGDPYVNEIQGTINTILKKIDIQWYLSYQSKTGPVKWLEPTTEHMLHELSEKGVKNLLVVPISFVSDHIETLYEIDILYKGMAKELGMNLKRIESLNTSSKFIEALADIVIKGVKDIGWI</sequence>
<name>A0A5J4KVA2_9ZZZZ</name>
<proteinExistence type="inferred from homology"/>
<keyword evidence="4" id="KW-0456">Lyase</keyword>
<dbReference type="InterPro" id="IPR033644">
    <property type="entry name" value="Ferrochelatase_C"/>
</dbReference>
<evidence type="ECO:0000313" key="6">
    <source>
        <dbReference type="EMBL" id="GER93518.1"/>
    </source>
</evidence>
<dbReference type="PROSITE" id="PS00534">
    <property type="entry name" value="FERROCHELATASE"/>
    <property type="match status" value="1"/>
</dbReference>
<dbReference type="SUPFAM" id="SSF53800">
    <property type="entry name" value="Chelatase"/>
    <property type="match status" value="1"/>
</dbReference>
<dbReference type="GO" id="GO:0004325">
    <property type="term" value="F:ferrochelatase activity"/>
    <property type="evidence" value="ECO:0007669"/>
    <property type="project" value="InterPro"/>
</dbReference>
<dbReference type="GO" id="GO:0006783">
    <property type="term" value="P:heme biosynthetic process"/>
    <property type="evidence" value="ECO:0007669"/>
    <property type="project" value="UniProtKB-KW"/>
</dbReference>
<evidence type="ECO:0000256" key="4">
    <source>
        <dbReference type="ARBA" id="ARBA00023239"/>
    </source>
</evidence>
<evidence type="ECO:0000256" key="2">
    <source>
        <dbReference type="ARBA" id="ARBA00023004"/>
    </source>
</evidence>
<gene>
    <name evidence="6" type="ORF">A45J_1264</name>
</gene>
<dbReference type="InterPro" id="IPR019772">
    <property type="entry name" value="Ferrochelatase_AS"/>
</dbReference>
<dbReference type="PANTHER" id="PTHR11108">
    <property type="entry name" value="FERROCHELATASE"/>
    <property type="match status" value="1"/>
</dbReference>
<dbReference type="InterPro" id="IPR033659">
    <property type="entry name" value="Ferrochelatase_N"/>
</dbReference>
<dbReference type="NCBIfam" id="TIGR00109">
    <property type="entry name" value="hemH"/>
    <property type="match status" value="1"/>
</dbReference>
<dbReference type="PANTHER" id="PTHR11108:SF1">
    <property type="entry name" value="FERROCHELATASE, MITOCHONDRIAL"/>
    <property type="match status" value="1"/>
</dbReference>
<dbReference type="AlphaFoldDB" id="A0A5J4KVA2"/>
<evidence type="ECO:0000256" key="1">
    <source>
        <dbReference type="ARBA" id="ARBA00004744"/>
    </source>
</evidence>